<dbReference type="SUPFAM" id="SSF56176">
    <property type="entry name" value="FAD-binding/transporter-associated domain-like"/>
    <property type="match status" value="1"/>
</dbReference>
<dbReference type="InterPro" id="IPR046342">
    <property type="entry name" value="CBS_dom_sf"/>
</dbReference>
<dbReference type="GO" id="GO:0050660">
    <property type="term" value="F:flavin adenine dinucleotide binding"/>
    <property type="evidence" value="ECO:0007669"/>
    <property type="project" value="InterPro"/>
</dbReference>
<dbReference type="Gene3D" id="3.30.465.10">
    <property type="match status" value="1"/>
</dbReference>
<comment type="similarity">
    <text evidence="1">Belongs to the UPF0053 family.</text>
</comment>
<dbReference type="SUPFAM" id="SSF54631">
    <property type="entry name" value="CBS-domain pair"/>
    <property type="match status" value="1"/>
</dbReference>
<dbReference type="SMART" id="SM01091">
    <property type="entry name" value="CorC_HlyC"/>
    <property type="match status" value="1"/>
</dbReference>
<dbReference type="AlphaFoldDB" id="A0A0Q9YVG6"/>
<dbReference type="EMBL" id="LKAJ01000003">
    <property type="protein sequence ID" value="KRG21714.1"/>
    <property type="molecule type" value="Genomic_DNA"/>
</dbReference>
<dbReference type="InterPro" id="IPR036318">
    <property type="entry name" value="FAD-bd_PCMH-like_sf"/>
</dbReference>
<reference evidence="11" key="1">
    <citation type="submission" date="2015-09" db="EMBL/GenBank/DDBJ databases">
        <title>Draft Genome Sequences of Two Novel Amoeba-resistant Intranuclear Bacteria, Candidatus Berkiella cookevillensis and Candidatus Berkiella aquae.</title>
        <authorList>
            <person name="Mehari Y.T."/>
            <person name="Arivett B.A."/>
            <person name="Farone A.L."/>
            <person name="Gunderson J.H."/>
            <person name="Farone M.B."/>
        </authorList>
    </citation>
    <scope>NUCLEOTIDE SEQUENCE [LARGE SCALE GENOMIC DNA]</scope>
    <source>
        <strain evidence="11">HT99</strain>
    </source>
</reference>
<dbReference type="FunFam" id="3.10.580.10:FF:000002">
    <property type="entry name" value="Magnesium/cobalt efflux protein CorC"/>
    <property type="match status" value="1"/>
</dbReference>
<gene>
    <name evidence="11" type="primary">corC_2</name>
    <name evidence="12" type="ORF">HT99x_004065</name>
    <name evidence="11" type="ORF">HT99x_00905</name>
</gene>
<accession>A0A0Q9YVG6</accession>
<dbReference type="GO" id="GO:0005886">
    <property type="term" value="C:plasma membrane"/>
    <property type="evidence" value="ECO:0007669"/>
    <property type="project" value="TreeGrafter"/>
</dbReference>
<feature type="domain" description="CBS" evidence="10">
    <location>
        <begin position="67"/>
        <end position="126"/>
    </location>
</feature>
<evidence type="ECO:0000313" key="13">
    <source>
        <dbReference type="Proteomes" id="UP000051497"/>
    </source>
</evidence>
<dbReference type="RefSeq" id="WP_075065546.1">
    <property type="nucleotide sequence ID" value="NZ_LKAJ02000001.1"/>
</dbReference>
<proteinExistence type="inferred from homology"/>
<protein>
    <recommendedName>
        <fullName evidence="8">Magnesium and cobalt efflux protein CorC</fullName>
    </recommendedName>
</protein>
<dbReference type="EMBL" id="LKAJ02000001">
    <property type="protein sequence ID" value="MCS5710593.1"/>
    <property type="molecule type" value="Genomic_DNA"/>
</dbReference>
<dbReference type="InterPro" id="IPR000644">
    <property type="entry name" value="CBS_dom"/>
</dbReference>
<dbReference type="PROSITE" id="PS51371">
    <property type="entry name" value="CBS"/>
    <property type="match status" value="2"/>
</dbReference>
<dbReference type="OrthoDB" id="9797674at2"/>
<evidence type="ECO:0000256" key="6">
    <source>
        <dbReference type="ARBA" id="ARBA00023285"/>
    </source>
</evidence>
<organism evidence="11">
    <name type="scientific">Candidatus Berkiella aquae</name>
    <dbReference type="NCBI Taxonomy" id="295108"/>
    <lineage>
        <taxon>Bacteria</taxon>
        <taxon>Pseudomonadati</taxon>
        <taxon>Pseudomonadota</taxon>
        <taxon>Gammaproteobacteria</taxon>
        <taxon>Candidatus Berkiellales</taxon>
        <taxon>Candidatus Berkiellaceae</taxon>
        <taxon>Candidatus Berkiella</taxon>
    </lineage>
</organism>
<keyword evidence="2" id="KW-0813">Transport</keyword>
<keyword evidence="3" id="KW-0677">Repeat</keyword>
<evidence type="ECO:0000259" key="10">
    <source>
        <dbReference type="PROSITE" id="PS51371"/>
    </source>
</evidence>
<keyword evidence="5 9" id="KW-0129">CBS domain</keyword>
<reference evidence="12" key="3">
    <citation type="submission" date="2021-06" db="EMBL/GenBank/DDBJ databases">
        <title>Genomic Description and Analysis of Intracellular Bacteria, Candidatus Berkiella cookevillensis and Candidatus Berkiella aquae.</title>
        <authorList>
            <person name="Kidane D.T."/>
            <person name="Mehari Y.T."/>
            <person name="Rice F.C."/>
            <person name="Arivett B.A."/>
            <person name="Farone A.L."/>
            <person name="Berk S.G."/>
            <person name="Farone M.B."/>
        </authorList>
    </citation>
    <scope>NUCLEOTIDE SEQUENCE</scope>
    <source>
        <strain evidence="12">HT99</strain>
    </source>
</reference>
<feature type="domain" description="CBS" evidence="10">
    <location>
        <begin position="133"/>
        <end position="193"/>
    </location>
</feature>
<evidence type="ECO:0000256" key="3">
    <source>
        <dbReference type="ARBA" id="ARBA00022737"/>
    </source>
</evidence>
<dbReference type="InterPro" id="IPR054115">
    <property type="entry name" value="CorC_N"/>
</dbReference>
<evidence type="ECO:0000313" key="12">
    <source>
        <dbReference type="EMBL" id="MCS5710593.1"/>
    </source>
</evidence>
<dbReference type="SMART" id="SM00116">
    <property type="entry name" value="CBS"/>
    <property type="match status" value="2"/>
</dbReference>
<evidence type="ECO:0000256" key="8">
    <source>
        <dbReference type="ARBA" id="ARBA00040729"/>
    </source>
</evidence>
<evidence type="ECO:0000313" key="11">
    <source>
        <dbReference type="EMBL" id="KRG21714.1"/>
    </source>
</evidence>
<keyword evidence="13" id="KW-1185">Reference proteome</keyword>
<dbReference type="Proteomes" id="UP000051497">
    <property type="component" value="Unassembled WGS sequence"/>
</dbReference>
<evidence type="ECO:0000256" key="7">
    <source>
        <dbReference type="ARBA" id="ARBA00037273"/>
    </source>
</evidence>
<dbReference type="Pfam" id="PF00571">
    <property type="entry name" value="CBS"/>
    <property type="match status" value="2"/>
</dbReference>
<sequence>MTDEENKGETPSLLERVSSAFSAKPKNREQLLGLLRQSHQNELLDLDSLRMIEGVMQVAEMNVSEIMIPRAEMIVVPKDATLAEILPIAIKSGHSRFPVIGENKDEVVGILLAKDLLNFYLESNTERFSIKEILRPVVFIPENKRLNILLNEFRRNRNHIAIIVDEYGGVSGLVSIEDVLEQIVGDIEDEHDIERDLYIRKHKDGYYSIKAITPIEEFNQFFNTQLKDNEFDTIGGLVLQGFGHLPKRGESIMIENIPFKVLRANSRRIQLLQTTLTPPEK</sequence>
<dbReference type="STRING" id="295108.HT99x_00905"/>
<evidence type="ECO:0000256" key="9">
    <source>
        <dbReference type="PROSITE-ProRule" id="PRU00703"/>
    </source>
</evidence>
<dbReference type="Pfam" id="PF21917">
    <property type="entry name" value="NMB0537_N"/>
    <property type="match status" value="1"/>
</dbReference>
<dbReference type="PATRIC" id="fig|1590043.3.peg.910"/>
<comment type="function">
    <text evidence="7">Plays a role in the transport of magnesium and cobalt ions.</text>
</comment>
<evidence type="ECO:0000256" key="5">
    <source>
        <dbReference type="ARBA" id="ARBA00023122"/>
    </source>
</evidence>
<dbReference type="PANTHER" id="PTHR22777:SF27">
    <property type="entry name" value="MAGNESIUM AND COBALT EFFLUX PROTEIN CORC"/>
    <property type="match status" value="1"/>
</dbReference>
<dbReference type="Pfam" id="PF03471">
    <property type="entry name" value="CorC_HlyC"/>
    <property type="match status" value="1"/>
</dbReference>
<dbReference type="InterPro" id="IPR005170">
    <property type="entry name" value="Transptr-assoc_dom"/>
</dbReference>
<dbReference type="InterPro" id="IPR016169">
    <property type="entry name" value="FAD-bd_PCMH_sub2"/>
</dbReference>
<dbReference type="Gene3D" id="3.10.580.10">
    <property type="entry name" value="CBS-domain"/>
    <property type="match status" value="1"/>
</dbReference>
<evidence type="ECO:0000256" key="4">
    <source>
        <dbReference type="ARBA" id="ARBA00022842"/>
    </source>
</evidence>
<name>A0A0Q9YVG6_9GAMM</name>
<reference evidence="12" key="2">
    <citation type="journal article" date="2016" name="Genome Announc.">
        <title>Draft Genome Sequences of Two Novel Amoeba-Resistant Intranuclear Bacteria, 'Candidatus Berkiella cookevillensis' and 'Candidatus Berkiella aquae'.</title>
        <authorList>
            <person name="Mehari Y.T."/>
            <person name="Arivett B.A."/>
            <person name="Farone A.L."/>
            <person name="Gunderson J.H."/>
            <person name="Farone M.B."/>
        </authorList>
    </citation>
    <scope>NUCLEOTIDE SEQUENCE</scope>
    <source>
        <strain evidence="12">HT99</strain>
    </source>
</reference>
<keyword evidence="4" id="KW-0460">Magnesium</keyword>
<comment type="caution">
    <text evidence="11">The sequence shown here is derived from an EMBL/GenBank/DDBJ whole genome shotgun (WGS) entry which is preliminary data.</text>
</comment>
<evidence type="ECO:0000256" key="2">
    <source>
        <dbReference type="ARBA" id="ARBA00022448"/>
    </source>
</evidence>
<dbReference type="CDD" id="cd04590">
    <property type="entry name" value="CBS_pair_CorC_HlyC_assoc"/>
    <property type="match status" value="1"/>
</dbReference>
<dbReference type="InterPro" id="IPR044751">
    <property type="entry name" value="Ion_transp-like_CBS"/>
</dbReference>
<keyword evidence="6" id="KW-0170">Cobalt</keyword>
<dbReference type="PANTHER" id="PTHR22777">
    <property type="entry name" value="HEMOLYSIN-RELATED"/>
    <property type="match status" value="1"/>
</dbReference>
<evidence type="ECO:0000256" key="1">
    <source>
        <dbReference type="ARBA" id="ARBA00006337"/>
    </source>
</evidence>